<accession>A0A075GWH2</accession>
<keyword evidence="1" id="KW-0812">Transmembrane</keyword>
<feature type="transmembrane region" description="Helical" evidence="1">
    <location>
        <begin position="249"/>
        <end position="267"/>
    </location>
</feature>
<keyword evidence="1" id="KW-0472">Membrane</keyword>
<feature type="transmembrane region" description="Helical" evidence="1">
    <location>
        <begin position="57"/>
        <end position="81"/>
    </location>
</feature>
<protein>
    <submittedName>
        <fullName evidence="2">Uncharacterized protein</fullName>
    </submittedName>
</protein>
<evidence type="ECO:0000313" key="2">
    <source>
        <dbReference type="EMBL" id="AIF06158.1"/>
    </source>
</evidence>
<feature type="transmembrane region" description="Helical" evidence="1">
    <location>
        <begin position="30"/>
        <end position="51"/>
    </location>
</feature>
<feature type="transmembrane region" description="Helical" evidence="1">
    <location>
        <begin position="128"/>
        <end position="145"/>
    </location>
</feature>
<feature type="transmembrane region" description="Helical" evidence="1">
    <location>
        <begin position="219"/>
        <end position="237"/>
    </location>
</feature>
<sequence>MLEQVLLAAIGAGLVATLVTVLIERYGGLVGGVIGTVPTTIIPAVIGMSLAQENADLMASLSVIPLGMLANAIFLSVWIYFPEMIPNLSSNKGLVATIFVSLLIWSLAGTSAILVVDEARNSLSAQEIAIAGVALTAILGFSLGWRPRATPPGTKKVSKSMLITRGLMAATAIGISVWIANLGYSLLAGIASVFPAIFLTSMVALWISQESSVPRGAAAPMLLGGGSVGVYALLAMTTLEEFGLYTGSLVAWVVSVSCWSLPAYGYLRWRRSIVSVN</sequence>
<organism evidence="2">
    <name type="scientific">uncultured marine group II/III euryarchaeote KM3_190_A04</name>
    <dbReference type="NCBI Taxonomy" id="1457959"/>
    <lineage>
        <taxon>Archaea</taxon>
        <taxon>Methanobacteriati</taxon>
        <taxon>Methanobacteriota</taxon>
        <taxon>environmental samples</taxon>
    </lineage>
</organism>
<dbReference type="EMBL" id="KF900761">
    <property type="protein sequence ID" value="AIF06158.1"/>
    <property type="molecule type" value="Genomic_DNA"/>
</dbReference>
<name>A0A075GWH2_9EURY</name>
<keyword evidence="1" id="KW-1133">Transmembrane helix</keyword>
<dbReference type="AlphaFoldDB" id="A0A075GWH2"/>
<feature type="transmembrane region" description="Helical" evidence="1">
    <location>
        <begin position="157"/>
        <end position="180"/>
    </location>
</feature>
<feature type="transmembrane region" description="Helical" evidence="1">
    <location>
        <begin position="6"/>
        <end position="23"/>
    </location>
</feature>
<reference evidence="2" key="1">
    <citation type="journal article" date="2014" name="Genome Biol. Evol.">
        <title>Pangenome evidence for extensive interdomain horizontal transfer affecting lineage core and shell genes in uncultured planktonic thaumarchaeota and euryarchaeota.</title>
        <authorList>
            <person name="Deschamps P."/>
            <person name="Zivanovic Y."/>
            <person name="Moreira D."/>
            <person name="Rodriguez-Valera F."/>
            <person name="Lopez-Garcia P."/>
        </authorList>
    </citation>
    <scope>NUCLEOTIDE SEQUENCE</scope>
</reference>
<proteinExistence type="predicted"/>
<evidence type="ECO:0000256" key="1">
    <source>
        <dbReference type="SAM" id="Phobius"/>
    </source>
</evidence>
<feature type="transmembrane region" description="Helical" evidence="1">
    <location>
        <begin position="186"/>
        <end position="207"/>
    </location>
</feature>
<feature type="transmembrane region" description="Helical" evidence="1">
    <location>
        <begin position="93"/>
        <end position="116"/>
    </location>
</feature>